<name>A0A1H2G804_9BACT</name>
<feature type="transmembrane region" description="Helical" evidence="5">
    <location>
        <begin position="100"/>
        <end position="126"/>
    </location>
</feature>
<dbReference type="EMBL" id="FNLL01000005">
    <property type="protein sequence ID" value="SDU15640.1"/>
    <property type="molecule type" value="Genomic_DNA"/>
</dbReference>
<evidence type="ECO:0000256" key="1">
    <source>
        <dbReference type="ARBA" id="ARBA00004141"/>
    </source>
</evidence>
<evidence type="ECO:0000256" key="5">
    <source>
        <dbReference type="SAM" id="Phobius"/>
    </source>
</evidence>
<evidence type="ECO:0000313" key="7">
    <source>
        <dbReference type="EMBL" id="SDU15640.1"/>
    </source>
</evidence>
<dbReference type="GO" id="GO:0016020">
    <property type="term" value="C:membrane"/>
    <property type="evidence" value="ECO:0007669"/>
    <property type="project" value="UniProtKB-SubCell"/>
</dbReference>
<dbReference type="Proteomes" id="UP000199608">
    <property type="component" value="Unassembled WGS sequence"/>
</dbReference>
<evidence type="ECO:0000256" key="2">
    <source>
        <dbReference type="ARBA" id="ARBA00022692"/>
    </source>
</evidence>
<feature type="transmembrane region" description="Helical" evidence="5">
    <location>
        <begin position="40"/>
        <end position="59"/>
    </location>
</feature>
<protein>
    <recommendedName>
        <fullName evidence="6">Yip1 domain-containing protein</fullName>
    </recommendedName>
</protein>
<feature type="domain" description="Yip1" evidence="6">
    <location>
        <begin position="17"/>
        <end position="166"/>
    </location>
</feature>
<reference evidence="8" key="1">
    <citation type="submission" date="2016-10" db="EMBL/GenBank/DDBJ databases">
        <authorList>
            <person name="Varghese N."/>
            <person name="Submissions S."/>
        </authorList>
    </citation>
    <scope>NUCLEOTIDE SEQUENCE [LARGE SCALE GENOMIC DNA]</scope>
    <source>
        <strain evidence="8">DSM 3384</strain>
    </source>
</reference>
<evidence type="ECO:0000259" key="6">
    <source>
        <dbReference type="Pfam" id="PF04893"/>
    </source>
</evidence>
<dbReference type="RefSeq" id="WP_092233151.1">
    <property type="nucleotide sequence ID" value="NZ_FNLL01000005.1"/>
</dbReference>
<comment type="subcellular location">
    <subcellularLocation>
        <location evidence="1">Membrane</location>
        <topology evidence="1">Multi-pass membrane protein</topology>
    </subcellularLocation>
</comment>
<keyword evidence="2 5" id="KW-0812">Transmembrane</keyword>
<evidence type="ECO:0000256" key="3">
    <source>
        <dbReference type="ARBA" id="ARBA00022989"/>
    </source>
</evidence>
<evidence type="ECO:0000313" key="8">
    <source>
        <dbReference type="Proteomes" id="UP000199608"/>
    </source>
</evidence>
<feature type="transmembrane region" description="Helical" evidence="5">
    <location>
        <begin position="150"/>
        <end position="173"/>
    </location>
</feature>
<feature type="transmembrane region" description="Helical" evidence="5">
    <location>
        <begin position="65"/>
        <end position="88"/>
    </location>
</feature>
<proteinExistence type="predicted"/>
<sequence>MLESSLKAWQFYSYSLIQLLIEPGQFFKELPEKATLRKTLGFMMIACVFFTIASLLTGAYSKPVWVMAVIFFANASGMILISSVLGYISMAMILGKRTSFFIIFSLYAFSSGVTLFISWLPFLLWFSEPWKWWLIYTGFKNTCMLTWKQVLFILLVSMTIQFFLIYSAIMAFVN</sequence>
<evidence type="ECO:0000256" key="4">
    <source>
        <dbReference type="ARBA" id="ARBA00023136"/>
    </source>
</evidence>
<keyword evidence="4 5" id="KW-0472">Membrane</keyword>
<dbReference type="Pfam" id="PF04893">
    <property type="entry name" value="Yip1"/>
    <property type="match status" value="1"/>
</dbReference>
<keyword evidence="8" id="KW-1185">Reference proteome</keyword>
<organism evidence="7 8">
    <name type="scientific">Desulfobacula phenolica</name>
    <dbReference type="NCBI Taxonomy" id="90732"/>
    <lineage>
        <taxon>Bacteria</taxon>
        <taxon>Pseudomonadati</taxon>
        <taxon>Thermodesulfobacteriota</taxon>
        <taxon>Desulfobacteria</taxon>
        <taxon>Desulfobacterales</taxon>
        <taxon>Desulfobacteraceae</taxon>
        <taxon>Desulfobacula</taxon>
    </lineage>
</organism>
<dbReference type="AlphaFoldDB" id="A0A1H2G804"/>
<dbReference type="InterPro" id="IPR006977">
    <property type="entry name" value="Yip1_dom"/>
</dbReference>
<accession>A0A1H2G804</accession>
<gene>
    <name evidence="7" type="ORF">SAMN04487931_10549</name>
</gene>
<keyword evidence="3 5" id="KW-1133">Transmembrane helix</keyword>